<accession>A0A507E5Q5</accession>
<dbReference type="Pfam" id="PF00262">
    <property type="entry name" value="Calreticulin"/>
    <property type="match status" value="2"/>
</dbReference>
<reference evidence="16 17" key="1">
    <citation type="journal article" date="2019" name="Sci. Rep.">
        <title>Comparative genomics of chytrid fungi reveal insights into the obligate biotrophic and pathogenic lifestyle of Synchytrium endobioticum.</title>
        <authorList>
            <person name="van de Vossenberg B.T.L.H."/>
            <person name="Warris S."/>
            <person name="Nguyen H.D.T."/>
            <person name="van Gent-Pelzer M.P.E."/>
            <person name="Joly D.L."/>
            <person name="van de Geest H.C."/>
            <person name="Bonants P.J.M."/>
            <person name="Smith D.S."/>
            <person name="Levesque C.A."/>
            <person name="van der Lee T.A.J."/>
        </authorList>
    </citation>
    <scope>NUCLEOTIDE SEQUENCE [LARGE SCALE GENOMIC DNA]</scope>
    <source>
        <strain evidence="16 17">CBS 809.83</strain>
    </source>
</reference>
<keyword evidence="6" id="KW-0677">Repeat</keyword>
<evidence type="ECO:0000256" key="6">
    <source>
        <dbReference type="ARBA" id="ARBA00022737"/>
    </source>
</evidence>
<evidence type="ECO:0000256" key="13">
    <source>
        <dbReference type="PIRSR" id="PIRSR002356-3"/>
    </source>
</evidence>
<dbReference type="AlphaFoldDB" id="A0A507E5Q5"/>
<feature type="binding site" evidence="12">
    <location>
        <position position="135"/>
    </location>
    <ligand>
        <name>an alpha-D-glucoside</name>
        <dbReference type="ChEBI" id="CHEBI:22390"/>
    </ligand>
</feature>
<dbReference type="FunFam" id="2.10.250.10:FF:000002">
    <property type="entry name" value="Calreticulin"/>
    <property type="match status" value="1"/>
</dbReference>
<keyword evidence="17" id="KW-1185">Reference proteome</keyword>
<evidence type="ECO:0000256" key="2">
    <source>
        <dbReference type="ARBA" id="ARBA00010983"/>
    </source>
</evidence>
<evidence type="ECO:0000256" key="5">
    <source>
        <dbReference type="ARBA" id="ARBA00022734"/>
    </source>
</evidence>
<dbReference type="GO" id="GO:0030246">
    <property type="term" value="F:carbohydrate binding"/>
    <property type="evidence" value="ECO:0007669"/>
    <property type="project" value="UniProtKB-KW"/>
</dbReference>
<dbReference type="GO" id="GO:0051082">
    <property type="term" value="F:unfolded protein binding"/>
    <property type="evidence" value="ECO:0007669"/>
    <property type="project" value="InterPro"/>
</dbReference>
<evidence type="ECO:0000256" key="4">
    <source>
        <dbReference type="ARBA" id="ARBA00022729"/>
    </source>
</evidence>
<feature type="compositionally biased region" description="Basic and acidic residues" evidence="15">
    <location>
        <begin position="206"/>
        <end position="234"/>
    </location>
</feature>
<dbReference type="PRINTS" id="PR00626">
    <property type="entry name" value="CALRETICULIN"/>
</dbReference>
<feature type="binding site" evidence="12">
    <location>
        <position position="109"/>
    </location>
    <ligand>
        <name>an alpha-D-glucoside</name>
        <dbReference type="ChEBI" id="CHEBI:22390"/>
    </ligand>
</feature>
<dbReference type="STRING" id="109895.A0A507E5Q5"/>
<dbReference type="SUPFAM" id="SSF49899">
    <property type="entry name" value="Concanavalin A-like lectins/glucanases"/>
    <property type="match status" value="1"/>
</dbReference>
<keyword evidence="9" id="KW-0106">Calcium</keyword>
<keyword evidence="8" id="KW-0862">Zinc</keyword>
<evidence type="ECO:0000256" key="11">
    <source>
        <dbReference type="PIRNR" id="PIRNR002356"/>
    </source>
</evidence>
<dbReference type="PROSITE" id="PS00804">
    <property type="entry name" value="CALRETICULIN_2"/>
    <property type="match status" value="1"/>
</dbReference>
<feature type="disulfide bond" evidence="13">
    <location>
        <begin position="105"/>
        <end position="137"/>
    </location>
</feature>
<feature type="signal peptide" evidence="14">
    <location>
        <begin position="1"/>
        <end position="19"/>
    </location>
</feature>
<dbReference type="EMBL" id="QEAQ01000028">
    <property type="protein sequence ID" value="TPX59186.1"/>
    <property type="molecule type" value="Genomic_DNA"/>
</dbReference>
<keyword evidence="3" id="KW-0479">Metal-binding</keyword>
<dbReference type="PIRSF" id="PIRSF002356">
    <property type="entry name" value="Calreticulin"/>
    <property type="match status" value="1"/>
</dbReference>
<dbReference type="InterPro" id="IPR009033">
    <property type="entry name" value="Calreticulin/calnexin_P_dom_sf"/>
</dbReference>
<dbReference type="InterPro" id="IPR013320">
    <property type="entry name" value="ConA-like_dom_sf"/>
</dbReference>
<dbReference type="Proteomes" id="UP000318582">
    <property type="component" value="Unassembled WGS sequence"/>
</dbReference>
<dbReference type="PANTHER" id="PTHR11073:SF2">
    <property type="entry name" value="CALRETICULIN"/>
    <property type="match status" value="1"/>
</dbReference>
<organism evidence="16 17">
    <name type="scientific">Powellomyces hirtus</name>
    <dbReference type="NCBI Taxonomy" id="109895"/>
    <lineage>
        <taxon>Eukaryota</taxon>
        <taxon>Fungi</taxon>
        <taxon>Fungi incertae sedis</taxon>
        <taxon>Chytridiomycota</taxon>
        <taxon>Chytridiomycota incertae sedis</taxon>
        <taxon>Chytridiomycetes</taxon>
        <taxon>Spizellomycetales</taxon>
        <taxon>Powellomycetaceae</taxon>
        <taxon>Powellomyces</taxon>
    </lineage>
</organism>
<comment type="subcellular location">
    <subcellularLocation>
        <location evidence="1 11">Endoplasmic reticulum lumen</location>
    </subcellularLocation>
</comment>
<evidence type="ECO:0000256" key="9">
    <source>
        <dbReference type="ARBA" id="ARBA00022837"/>
    </source>
</evidence>
<evidence type="ECO:0000256" key="8">
    <source>
        <dbReference type="ARBA" id="ARBA00022833"/>
    </source>
</evidence>
<dbReference type="InterPro" id="IPR009169">
    <property type="entry name" value="Calreticulin"/>
</dbReference>
<keyword evidence="10 11" id="KW-0143">Chaperone</keyword>
<keyword evidence="4 14" id="KW-0732">Signal</keyword>
<dbReference type="GO" id="GO:0006457">
    <property type="term" value="P:protein folding"/>
    <property type="evidence" value="ECO:0007669"/>
    <property type="project" value="InterPro"/>
</dbReference>
<dbReference type="Gene3D" id="2.10.250.10">
    <property type="entry name" value="Calreticulin/calnexin, P domain"/>
    <property type="match status" value="1"/>
</dbReference>
<evidence type="ECO:0000256" key="10">
    <source>
        <dbReference type="ARBA" id="ARBA00023186"/>
    </source>
</evidence>
<dbReference type="SUPFAM" id="SSF63887">
    <property type="entry name" value="P-domain of calnexin/calreticulin"/>
    <property type="match status" value="1"/>
</dbReference>
<keyword evidence="5" id="KW-0430">Lectin</keyword>
<feature type="region of interest" description="Disordered" evidence="15">
    <location>
        <begin position="358"/>
        <end position="394"/>
    </location>
</feature>
<evidence type="ECO:0000256" key="15">
    <source>
        <dbReference type="SAM" id="MobiDB-lite"/>
    </source>
</evidence>
<feature type="region of interest" description="Disordered" evidence="15">
    <location>
        <begin position="206"/>
        <end position="252"/>
    </location>
</feature>
<feature type="binding site" evidence="12">
    <location>
        <position position="128"/>
    </location>
    <ligand>
        <name>an alpha-D-glucoside</name>
        <dbReference type="ChEBI" id="CHEBI:22390"/>
    </ligand>
</feature>
<evidence type="ECO:0000256" key="3">
    <source>
        <dbReference type="ARBA" id="ARBA00022723"/>
    </source>
</evidence>
<name>A0A507E5Q5_9FUNG</name>
<dbReference type="GO" id="GO:0005788">
    <property type="term" value="C:endoplasmic reticulum lumen"/>
    <property type="evidence" value="ECO:0007669"/>
    <property type="project" value="UniProtKB-SubCell"/>
</dbReference>
<sequence>MKCLWALASVLAIPALVKGDVYFKDTFDDDSWQSRWLQSKHDPGYGNFTVSPGTFFGDEKASRALQTTRDARYYAISAPFERELDNKGKTLVVQYAVKFERGANCAGGYLKILPPGIDPNDFHGETPYNIMFGPDICGPNRKVHLILNYKGKNHMVKTPSYPALDQLSHLYTLILHPNQTYEVLIDNEEAGAGSLIDDFDFLPPQKIKDPNVEKPEDWDERETIPDPDDFKPGDWDDEPEEIPDPDDPPPSWWDEVTDGEWYRSLMANPLWKGEWEPRQIPNPKYNGTWIHPEIDNPDYYFDTEIYAYKSAYVAFELWQVTAGSLFDDILITDSVEEARTFAEETFVKKRLPEWEAKERMEEAERERIRQEREQEKKGAEGGKNGDKKTSHEEL</sequence>
<dbReference type="GO" id="GO:0005509">
    <property type="term" value="F:calcium ion binding"/>
    <property type="evidence" value="ECO:0007669"/>
    <property type="project" value="InterPro"/>
</dbReference>
<feature type="binding site" evidence="12">
    <location>
        <position position="111"/>
    </location>
    <ligand>
        <name>an alpha-D-glucoside</name>
        <dbReference type="ChEBI" id="CHEBI:22390"/>
    </ligand>
</feature>
<feature type="chain" id="PRO_5021435351" description="Calreticulin" evidence="14">
    <location>
        <begin position="20"/>
        <end position="394"/>
    </location>
</feature>
<keyword evidence="7 11" id="KW-0256">Endoplasmic reticulum</keyword>
<proteinExistence type="inferred from homology"/>
<protein>
    <recommendedName>
        <fullName evidence="11">Calreticulin</fullName>
    </recommendedName>
</protein>
<evidence type="ECO:0000256" key="12">
    <source>
        <dbReference type="PIRSR" id="PIRSR002356-1"/>
    </source>
</evidence>
<dbReference type="GO" id="GO:0036503">
    <property type="term" value="P:ERAD pathway"/>
    <property type="evidence" value="ECO:0007669"/>
    <property type="project" value="TreeGrafter"/>
</dbReference>
<evidence type="ECO:0000256" key="7">
    <source>
        <dbReference type="ARBA" id="ARBA00022824"/>
    </source>
</evidence>
<keyword evidence="13" id="KW-1015">Disulfide bond</keyword>
<dbReference type="InterPro" id="IPR001580">
    <property type="entry name" value="Calret/calnex"/>
</dbReference>
<evidence type="ECO:0000256" key="1">
    <source>
        <dbReference type="ARBA" id="ARBA00004319"/>
    </source>
</evidence>
<evidence type="ECO:0000313" key="17">
    <source>
        <dbReference type="Proteomes" id="UP000318582"/>
    </source>
</evidence>
<evidence type="ECO:0000256" key="14">
    <source>
        <dbReference type="RuleBase" id="RU362126"/>
    </source>
</evidence>
<dbReference type="Gene3D" id="2.60.120.200">
    <property type="match status" value="1"/>
</dbReference>
<evidence type="ECO:0000313" key="16">
    <source>
        <dbReference type="EMBL" id="TPX59186.1"/>
    </source>
</evidence>
<feature type="compositionally biased region" description="Acidic residues" evidence="15">
    <location>
        <begin position="235"/>
        <end position="247"/>
    </location>
</feature>
<dbReference type="GO" id="GO:0005789">
    <property type="term" value="C:endoplasmic reticulum membrane"/>
    <property type="evidence" value="ECO:0007669"/>
    <property type="project" value="TreeGrafter"/>
</dbReference>
<dbReference type="PANTHER" id="PTHR11073">
    <property type="entry name" value="CALRETICULIN AND CALNEXIN"/>
    <property type="match status" value="1"/>
</dbReference>
<dbReference type="InterPro" id="IPR018124">
    <property type="entry name" value="Calret/calnex_CS"/>
</dbReference>
<gene>
    <name evidence="16" type="ORF">PhCBS80983_g02683</name>
</gene>
<comment type="caution">
    <text evidence="16">The sequence shown here is derived from an EMBL/GenBank/DDBJ whole genome shotgun (WGS) entry which is preliminary data.</text>
</comment>
<comment type="similarity">
    <text evidence="2 11 14">Belongs to the calreticulin family.</text>
</comment>
<feature type="binding site" evidence="12">
    <location>
        <position position="316"/>
    </location>
    <ligand>
        <name>an alpha-D-glucoside</name>
        <dbReference type="ChEBI" id="CHEBI:22390"/>
    </ligand>
</feature>